<dbReference type="InterPro" id="IPR041146">
    <property type="entry name" value="IFT81_CH"/>
</dbReference>
<evidence type="ECO:0000256" key="11">
    <source>
        <dbReference type="SAM" id="MobiDB-lite"/>
    </source>
</evidence>
<feature type="coiled-coil region" evidence="10">
    <location>
        <begin position="1113"/>
        <end position="1147"/>
    </location>
</feature>
<dbReference type="GO" id="GO:0030170">
    <property type="term" value="F:pyridoxal phosphate binding"/>
    <property type="evidence" value="ECO:0007669"/>
    <property type="project" value="InterPro"/>
</dbReference>
<evidence type="ECO:0000256" key="4">
    <source>
        <dbReference type="ARBA" id="ARBA00022600"/>
    </source>
</evidence>
<dbReference type="EC" id="2.4.1.1" evidence="9"/>
<dbReference type="InterPro" id="IPR011833">
    <property type="entry name" value="Glycg_phsphrylas"/>
</dbReference>
<dbReference type="Pfam" id="PF18383">
    <property type="entry name" value="IFT81_CH"/>
    <property type="match status" value="1"/>
</dbReference>
<feature type="domain" description="IFT81 calponin homology" evidence="12">
    <location>
        <begin position="942"/>
        <end position="1019"/>
    </location>
</feature>
<evidence type="ECO:0000256" key="10">
    <source>
        <dbReference type="SAM" id="Coils"/>
    </source>
</evidence>
<evidence type="ECO:0000256" key="5">
    <source>
        <dbReference type="ARBA" id="ARBA00022676"/>
    </source>
</evidence>
<keyword evidence="6 9" id="KW-0808">Transferase</keyword>
<evidence type="ECO:0000256" key="3">
    <source>
        <dbReference type="ARBA" id="ARBA00022553"/>
    </source>
</evidence>
<feature type="coiled-coil region" evidence="10">
    <location>
        <begin position="1203"/>
        <end position="1276"/>
    </location>
</feature>
<dbReference type="SUPFAM" id="SSF53756">
    <property type="entry name" value="UDP-Glycosyltransferase/glycogen phosphorylase"/>
    <property type="match status" value="1"/>
</dbReference>
<dbReference type="Gene3D" id="3.40.50.2000">
    <property type="entry name" value="Glycogen Phosphorylase B"/>
    <property type="match status" value="2"/>
</dbReference>
<dbReference type="Pfam" id="PF00343">
    <property type="entry name" value="Phosphorylase"/>
    <property type="match status" value="1"/>
</dbReference>
<dbReference type="GO" id="GO:0005980">
    <property type="term" value="P:glycogen catabolic process"/>
    <property type="evidence" value="ECO:0007669"/>
    <property type="project" value="TreeGrafter"/>
</dbReference>
<feature type="coiled-coil region" evidence="10">
    <location>
        <begin position="1031"/>
        <end position="1089"/>
    </location>
</feature>
<evidence type="ECO:0000313" key="14">
    <source>
        <dbReference type="WBParaSite" id="TMUE_3000011604.1"/>
    </source>
</evidence>
<comment type="function">
    <text evidence="9">Allosteric enzyme that catalyzes the rate-limiting step in glycogen catabolism, the phosphorolytic cleavage of glycogen to produce glucose-1-phosphate, and plays a central role in maintaining cellular and organismal glucose homeostasis.</text>
</comment>
<comment type="catalytic activity">
    <reaction evidence="9">
        <text>[(1-&gt;4)-alpha-D-glucosyl](n) + phosphate = [(1-&gt;4)-alpha-D-glucosyl](n-1) + alpha-D-glucose 1-phosphate</text>
        <dbReference type="Rhea" id="RHEA:41732"/>
        <dbReference type="Rhea" id="RHEA-COMP:9584"/>
        <dbReference type="Rhea" id="RHEA-COMP:9586"/>
        <dbReference type="ChEBI" id="CHEBI:15444"/>
        <dbReference type="ChEBI" id="CHEBI:43474"/>
        <dbReference type="ChEBI" id="CHEBI:58601"/>
        <dbReference type="EC" id="2.4.1.1"/>
    </reaction>
</comment>
<keyword evidence="7 9" id="KW-0663">Pyridoxal phosphate</keyword>
<dbReference type="PANTHER" id="PTHR11468:SF13">
    <property type="entry name" value="GLYCOGEN PHOSPHORYLASE"/>
    <property type="match status" value="1"/>
</dbReference>
<dbReference type="PANTHER" id="PTHR11468">
    <property type="entry name" value="GLYCOGEN PHOSPHORYLASE"/>
    <property type="match status" value="1"/>
</dbReference>
<dbReference type="GO" id="GO:0005737">
    <property type="term" value="C:cytoplasm"/>
    <property type="evidence" value="ECO:0007669"/>
    <property type="project" value="TreeGrafter"/>
</dbReference>
<evidence type="ECO:0000256" key="1">
    <source>
        <dbReference type="ARBA" id="ARBA00001933"/>
    </source>
</evidence>
<dbReference type="STRING" id="70415.A0A5S6QWY7"/>
<evidence type="ECO:0000256" key="9">
    <source>
        <dbReference type="RuleBase" id="RU000587"/>
    </source>
</evidence>
<dbReference type="Gene3D" id="1.10.418.70">
    <property type="entry name" value="Intraflagellar transport protein 81, N-terminal domain"/>
    <property type="match status" value="1"/>
</dbReference>
<keyword evidence="3" id="KW-0597">Phosphoprotein</keyword>
<dbReference type="Proteomes" id="UP000046395">
    <property type="component" value="Unassembled WGS sequence"/>
</dbReference>
<dbReference type="GO" id="GO:0008184">
    <property type="term" value="F:glycogen phosphorylase activity"/>
    <property type="evidence" value="ECO:0007669"/>
    <property type="project" value="InterPro"/>
</dbReference>
<keyword evidence="5 9" id="KW-0328">Glycosyltransferase</keyword>
<organism evidence="13 14">
    <name type="scientific">Trichuris muris</name>
    <name type="common">Mouse whipworm</name>
    <dbReference type="NCBI Taxonomy" id="70415"/>
    <lineage>
        <taxon>Eukaryota</taxon>
        <taxon>Metazoa</taxon>
        <taxon>Ecdysozoa</taxon>
        <taxon>Nematoda</taxon>
        <taxon>Enoplea</taxon>
        <taxon>Dorylaimia</taxon>
        <taxon>Trichinellida</taxon>
        <taxon>Trichuridae</taxon>
        <taxon>Trichuris</taxon>
    </lineage>
</organism>
<dbReference type="FunFam" id="3.40.50.2000:FF:000005">
    <property type="entry name" value="Alpha-1,4 glucan phosphorylase"/>
    <property type="match status" value="1"/>
</dbReference>
<accession>A0A5S6QWY7</accession>
<protein>
    <recommendedName>
        <fullName evidence="9">Alpha-1,4 glucan phosphorylase</fullName>
        <ecNumber evidence="9">2.4.1.1</ecNumber>
    </recommendedName>
</protein>
<keyword evidence="13" id="KW-1185">Reference proteome</keyword>
<dbReference type="WBParaSite" id="TMUE_3000011604.1">
    <property type="protein sequence ID" value="TMUE_3000011604.1"/>
    <property type="gene ID" value="WBGene00290232"/>
</dbReference>
<sequence>MEVHRQAEESPVLTGQYVRRICQRGTSRYKRAKYIRADRRILDLPALRWRCCSALLARLRSCAMLTDRDRRKQISIRGIAQVENVANMKKTFNQHLHFTMIKDRNVATPRDYYFSLAHTVRDYLVSRWIRTQQHYHEKDPKRVYYLSLEFYMGRTLSNTMLNLGIQATCDEAMYQLGLDIEELQEIEEDAGLGNGGLGRLAACFLDSMATLGVAAYGYGLRYEYGIFKQAIRGGMQVEEPDDWLRFGNPWEKARPEYMLPINFYGRVIKDDKGQSHWIDTMLIFAMPYDTPVPGYQNNVVNTLRLWSAKAENHFNLTFFNDGDYIQAVLDRNSAENITRVLYPNDNFFEGRELRLKQQYFLVAATLQDIVRRFRNYRDSKGNLRSFDCFPDKVAIQLNDTHPSLAIPELVRLLVDVEGLPWDKAWDICIRTFAYTNHTVLPEALERWPVSLLGHLLPRHLEIIYEINQKFLDQVVRRWPKDMDRLRRMSLVEEADQFGEKRINMAHLCIVGSHAINGVAALHSEILRNTVFHDFYEFYPDRFQNKTNGITPRRWLLLSNPSLADIVAERIGESWITDLSHLSQLKQYADNTGFLESLRRVKQENKMRAVQWLADVYKIEVNPSSMFDIQVKRIHEYKRQLLNLMHVITMYNRIKKDPSVPVVPRSVMIGGKAAPGYHMAKQIIRLINAVADVINNDPVVGDKLKLIYLENYRVTLAEKIIPAADLSQQISTAGTEASGTGNMKFMLNGALTIGTLDGANVEMAEEMGRENIFIFGMTVQEVEALQAKGYNANDYIQKNPELKQIIEQIETGFFTPNNPDMFRDVANVLRNHDRFLLCADYEAYIKCQDEVNKTFMDTPRWLRMSLYNIASSGKFSSDRTIKDYCKEIWNVPTTLERLPAPFEGPAASENVTRVEPTPTRQPPIQSSFPHIKHVGSGSPTRQRADQIDVSEEPSDRTAMRLLHGLAVVRYKPLLSSDAIELRGAVLQGDKAAIFDALEWLLRRVDEAEKRLYLAKFLVPIQIPVEFSQDVELEQLCRQCDQLTEEFKEVHREYERSRQLAESGGSVHQDVEAMESERDVISRRVGRLKKQAELVPNSGEMFEACCQLRTQLERLNELSHMREELTTTIRNVDQKLVRLEQSIDFYRKKNDAVKPEDMIRQLEEEVNVLEYLNKEKLPSDIAERGETLRRLQLMAAQKSDGPFDLDDVRYQLRCTEEEIEQLREQLNEKTAGSEHSLSLYRQQAMKIRQQKRETADLLQEAKSQLETARQELEICEREKSSHPLTDNLAVSKNGKEEAVCGELEQLRSERRLLTGMQESLSSQLTAEQGDDGELKLLAKEFAGSSDEQRLAMLEAAKADLAKAEKDTKELYGKFRQRTENLRELQEEHAVKKLQHNAQIAKSELQYIGLQQEISALEEQVKAKNQEIDRLRDDLSVVEPRLDELRNLNSAGMESRYQLATDQLHAVQMEGKALRDEQQKLRKLDERIKERERFWKAALLLMECKKKCWKS</sequence>
<proteinExistence type="inferred from homology"/>
<evidence type="ECO:0000256" key="2">
    <source>
        <dbReference type="ARBA" id="ARBA00006047"/>
    </source>
</evidence>
<evidence type="ECO:0000256" key="6">
    <source>
        <dbReference type="ARBA" id="ARBA00022679"/>
    </source>
</evidence>
<name>A0A5S6QWY7_TRIMR</name>
<reference evidence="14" key="1">
    <citation type="submission" date="2019-12" db="UniProtKB">
        <authorList>
            <consortium name="WormBaseParasite"/>
        </authorList>
    </citation>
    <scope>IDENTIFICATION</scope>
</reference>
<feature type="region of interest" description="Disordered" evidence="11">
    <location>
        <begin position="910"/>
        <end position="951"/>
    </location>
</feature>
<dbReference type="InterPro" id="IPR000811">
    <property type="entry name" value="Glyco_trans_35"/>
</dbReference>
<comment type="cofactor">
    <cofactor evidence="1 9">
        <name>pyridoxal 5'-phosphate</name>
        <dbReference type="ChEBI" id="CHEBI:597326"/>
    </cofactor>
</comment>
<feature type="coiled-coil region" evidence="10">
    <location>
        <begin position="1397"/>
        <end position="1431"/>
    </location>
</feature>
<dbReference type="PROSITE" id="PS00102">
    <property type="entry name" value="PHOSPHORYLASE"/>
    <property type="match status" value="1"/>
</dbReference>
<keyword evidence="10" id="KW-0175">Coiled coil</keyword>
<evidence type="ECO:0000256" key="7">
    <source>
        <dbReference type="ARBA" id="ARBA00022898"/>
    </source>
</evidence>
<dbReference type="InterPro" id="IPR035090">
    <property type="entry name" value="Pyridoxal_P_attach_site"/>
</dbReference>
<evidence type="ECO:0000259" key="12">
    <source>
        <dbReference type="Pfam" id="PF18383"/>
    </source>
</evidence>
<evidence type="ECO:0000256" key="8">
    <source>
        <dbReference type="ARBA" id="ARBA00023277"/>
    </source>
</evidence>
<dbReference type="InterPro" id="IPR043016">
    <property type="entry name" value="IFT81_N_sf"/>
</dbReference>
<keyword evidence="4" id="KW-0321">Glycogen metabolism</keyword>
<keyword evidence="8 9" id="KW-0119">Carbohydrate metabolism</keyword>
<dbReference type="CDD" id="cd04300">
    <property type="entry name" value="GT35_Glycogen_Phosphorylase"/>
    <property type="match status" value="1"/>
</dbReference>
<evidence type="ECO:0000313" key="13">
    <source>
        <dbReference type="Proteomes" id="UP000046395"/>
    </source>
</evidence>
<comment type="similarity">
    <text evidence="2 9">Belongs to the glycogen phosphorylase family.</text>
</comment>
<dbReference type="FunFam" id="3.40.50.2000:FF:000153">
    <property type="entry name" value="Alpha-1,4 glucan phosphorylase"/>
    <property type="match status" value="1"/>
</dbReference>
<dbReference type="NCBIfam" id="TIGR02093">
    <property type="entry name" value="P_ylase"/>
    <property type="match status" value="1"/>
</dbReference>